<evidence type="ECO:0000313" key="7">
    <source>
        <dbReference type="EMBL" id="RWS23701.1"/>
    </source>
</evidence>
<dbReference type="InterPro" id="IPR013189">
    <property type="entry name" value="Glyco_hydro_32_C"/>
</dbReference>
<dbReference type="SUPFAM" id="SSF75005">
    <property type="entry name" value="Arabinanase/levansucrase/invertase"/>
    <property type="match status" value="1"/>
</dbReference>
<evidence type="ECO:0000259" key="5">
    <source>
        <dbReference type="Pfam" id="PF00251"/>
    </source>
</evidence>
<dbReference type="GO" id="GO:0005737">
    <property type="term" value="C:cytoplasm"/>
    <property type="evidence" value="ECO:0007669"/>
    <property type="project" value="TreeGrafter"/>
</dbReference>
<dbReference type="PANTHER" id="PTHR42800:SF1">
    <property type="entry name" value="EXOINULINASE INUD (AFU_ORTHOLOGUE AFUA_5G00480)"/>
    <property type="match status" value="1"/>
</dbReference>
<dbReference type="Pfam" id="PF00251">
    <property type="entry name" value="Glyco_hydro_32N"/>
    <property type="match status" value="1"/>
</dbReference>
<name>A0A443S862_9ACAR</name>
<evidence type="ECO:0000256" key="1">
    <source>
        <dbReference type="ARBA" id="ARBA00009902"/>
    </source>
</evidence>
<dbReference type="PANTHER" id="PTHR42800">
    <property type="entry name" value="EXOINULINASE INUD (AFU_ORTHOLOGUE AFUA_5G00480)"/>
    <property type="match status" value="1"/>
</dbReference>
<comment type="similarity">
    <text evidence="1 4">Belongs to the glycosyl hydrolase 32 family.</text>
</comment>
<dbReference type="InterPro" id="IPR001362">
    <property type="entry name" value="Glyco_hydro_32"/>
</dbReference>
<dbReference type="SMART" id="SM00640">
    <property type="entry name" value="Glyco_32"/>
    <property type="match status" value="1"/>
</dbReference>
<dbReference type="Gene3D" id="2.115.10.20">
    <property type="entry name" value="Glycosyl hydrolase domain, family 43"/>
    <property type="match status" value="1"/>
</dbReference>
<dbReference type="Pfam" id="PF08244">
    <property type="entry name" value="Glyco_hydro_32C"/>
    <property type="match status" value="1"/>
</dbReference>
<dbReference type="InterPro" id="IPR013320">
    <property type="entry name" value="ConA-like_dom_sf"/>
</dbReference>
<dbReference type="GO" id="GO:0005987">
    <property type="term" value="P:sucrose catabolic process"/>
    <property type="evidence" value="ECO:0007669"/>
    <property type="project" value="TreeGrafter"/>
</dbReference>
<evidence type="ECO:0000313" key="8">
    <source>
        <dbReference type="Proteomes" id="UP000288716"/>
    </source>
</evidence>
<organism evidence="7 8">
    <name type="scientific">Leptotrombidium deliense</name>
    <dbReference type="NCBI Taxonomy" id="299467"/>
    <lineage>
        <taxon>Eukaryota</taxon>
        <taxon>Metazoa</taxon>
        <taxon>Ecdysozoa</taxon>
        <taxon>Arthropoda</taxon>
        <taxon>Chelicerata</taxon>
        <taxon>Arachnida</taxon>
        <taxon>Acari</taxon>
        <taxon>Acariformes</taxon>
        <taxon>Trombidiformes</taxon>
        <taxon>Prostigmata</taxon>
        <taxon>Anystina</taxon>
        <taxon>Parasitengona</taxon>
        <taxon>Trombiculoidea</taxon>
        <taxon>Trombiculidae</taxon>
        <taxon>Leptotrombidium</taxon>
    </lineage>
</organism>
<sequence>MDTSMNLYMEKHRPQLHFSLPEKWMNDPNGLVFHNDTYHLFYQHNPFCDVWGPMHWGHAVSKDLVTWSHLPIALFPDELGTIFSGCVIVDERNAAGFQKETNRKTLIAIFTQHLENSSSMYLQRQSLAYSIDNGVTWKMYENNPIIENCGEKDFRDPKVIEYNNHFIMCLAVGNRIKFYRSYNLLDWIELSEFGVNEGAHDGVWECPDLFPLQYRNNTYWVLLVSINPGGPNKGSATQYFIGNFDGEVFTNYNSSDTVLWLDYGPDSYAGGTWNSIDSRSARLFISWMNNWDYGQTIPTKPWRGQMSIPRTLTLMSVNENIYLCSKPIALKPNLLFNKVNIEEIEVRSGESRTLQTLETSLLDIRLIFDITNLCERDSFELCFENERESVCVGFNYSLNNYYIDRSNSGIIDFDDKFTVKPTAARHIDDKIIFWHIIVDVSSIEVFADNGLTVMTSIFFCNQKFTEMRLKVFSNNADITSMLLLKESLIIPLETIWNPEIKN</sequence>
<dbReference type="InterPro" id="IPR013148">
    <property type="entry name" value="Glyco_hydro_32_N"/>
</dbReference>
<dbReference type="VEuPathDB" id="VectorBase:LDEU008339"/>
<evidence type="ECO:0000256" key="4">
    <source>
        <dbReference type="RuleBase" id="RU362110"/>
    </source>
</evidence>
<accession>A0A443S862</accession>
<evidence type="ECO:0000259" key="6">
    <source>
        <dbReference type="Pfam" id="PF08244"/>
    </source>
</evidence>
<keyword evidence="3 4" id="KW-0326">Glycosidase</keyword>
<evidence type="ECO:0000256" key="2">
    <source>
        <dbReference type="ARBA" id="ARBA00022801"/>
    </source>
</evidence>
<proteinExistence type="inferred from homology"/>
<dbReference type="Proteomes" id="UP000288716">
    <property type="component" value="Unassembled WGS sequence"/>
</dbReference>
<dbReference type="CDD" id="cd18622">
    <property type="entry name" value="GH32_Inu-like"/>
    <property type="match status" value="1"/>
</dbReference>
<reference evidence="7 8" key="1">
    <citation type="journal article" date="2018" name="Gigascience">
        <title>Genomes of trombidid mites reveal novel predicted allergens and laterally-transferred genes associated with secondary metabolism.</title>
        <authorList>
            <person name="Dong X."/>
            <person name="Chaisiri K."/>
            <person name="Xia D."/>
            <person name="Armstrong S.D."/>
            <person name="Fang Y."/>
            <person name="Donnelly M.J."/>
            <person name="Kadowaki T."/>
            <person name="McGarry J.W."/>
            <person name="Darby A.C."/>
            <person name="Makepeace B.L."/>
        </authorList>
    </citation>
    <scope>NUCLEOTIDE SEQUENCE [LARGE SCALE GENOMIC DNA]</scope>
    <source>
        <strain evidence="7">UoL-UT</strain>
    </source>
</reference>
<evidence type="ECO:0000256" key="3">
    <source>
        <dbReference type="ARBA" id="ARBA00023295"/>
    </source>
</evidence>
<keyword evidence="8" id="KW-1185">Reference proteome</keyword>
<dbReference type="EMBL" id="NCKV01006036">
    <property type="protein sequence ID" value="RWS23701.1"/>
    <property type="molecule type" value="Genomic_DNA"/>
</dbReference>
<protein>
    <submittedName>
        <fullName evidence="7">Uncharacterized protein</fullName>
    </submittedName>
</protein>
<dbReference type="OrthoDB" id="202537at2759"/>
<keyword evidence="2 4" id="KW-0378">Hydrolase</keyword>
<comment type="caution">
    <text evidence="7">The sequence shown here is derived from an EMBL/GenBank/DDBJ whole genome shotgun (WGS) entry which is preliminary data.</text>
</comment>
<dbReference type="GO" id="GO:0004575">
    <property type="term" value="F:sucrose alpha-glucosidase activity"/>
    <property type="evidence" value="ECO:0007669"/>
    <property type="project" value="TreeGrafter"/>
</dbReference>
<dbReference type="AlphaFoldDB" id="A0A443S862"/>
<dbReference type="STRING" id="299467.A0A443S862"/>
<gene>
    <name evidence="7" type="ORF">B4U80_09801</name>
</gene>
<dbReference type="Gene3D" id="2.60.120.560">
    <property type="entry name" value="Exo-inulinase, domain 1"/>
    <property type="match status" value="1"/>
</dbReference>
<feature type="domain" description="Glycosyl hydrolase family 32 C-terminal" evidence="6">
    <location>
        <begin position="348"/>
        <end position="477"/>
    </location>
</feature>
<dbReference type="InterPro" id="IPR023296">
    <property type="entry name" value="Glyco_hydro_beta-prop_sf"/>
</dbReference>
<feature type="domain" description="Glycosyl hydrolase family 32 N-terminal" evidence="5">
    <location>
        <begin position="17"/>
        <end position="321"/>
    </location>
</feature>
<dbReference type="SUPFAM" id="SSF49899">
    <property type="entry name" value="Concanavalin A-like lectins/glucanases"/>
    <property type="match status" value="1"/>
</dbReference>